<dbReference type="GO" id="GO:0016020">
    <property type="term" value="C:membrane"/>
    <property type="evidence" value="ECO:0007669"/>
    <property type="project" value="InterPro"/>
</dbReference>
<evidence type="ECO:0000256" key="13">
    <source>
        <dbReference type="ARBA" id="ARBA00031148"/>
    </source>
</evidence>
<evidence type="ECO:0000256" key="7">
    <source>
        <dbReference type="ARBA" id="ARBA00022723"/>
    </source>
</evidence>
<evidence type="ECO:0000256" key="8">
    <source>
        <dbReference type="ARBA" id="ARBA00022729"/>
    </source>
</evidence>
<evidence type="ECO:0000313" key="16">
    <source>
        <dbReference type="EMBL" id="MBT9811430.1"/>
    </source>
</evidence>
<keyword evidence="6" id="KW-0349">Heme</keyword>
<dbReference type="NCBIfam" id="TIGR03659">
    <property type="entry name" value="IsdE"/>
    <property type="match status" value="1"/>
</dbReference>
<dbReference type="GO" id="GO:0020037">
    <property type="term" value="F:heme binding"/>
    <property type="evidence" value="ECO:0007669"/>
    <property type="project" value="InterPro"/>
</dbReference>
<dbReference type="GO" id="GO:0071281">
    <property type="term" value="P:cellular response to iron ion"/>
    <property type="evidence" value="ECO:0007669"/>
    <property type="project" value="TreeGrafter"/>
</dbReference>
<sequence length="294" mass="32050">MWRGGAAVLVTALVAALGGCVDQSRASSTGGAGDADGLRIVATSPATVDIMARLDIDLVGVPNTTLSEIPARYSEAVRVGTAMGPDMEIIKTLDPDYVIGPASLQTDMEPKLEAAGLNGIFLNLESVEGLYKGMEQLGRLFGREDEAGKMIDEFSAFYYEYSKENAEKDSPTVLVLMGLPGSYVVATGKSYVGSLVRLAGGTNVYEDEDEDFIMANTEDMQSRDPDIILRAAHAMPEDVVNMFKEEFQTNDIWKHFRAVEDECVYDLPYDQFGMSAKFNYPEALWTLGPMLYGE</sequence>
<dbReference type="GO" id="GO:0015886">
    <property type="term" value="P:heme transport"/>
    <property type="evidence" value="ECO:0007669"/>
    <property type="project" value="InterPro"/>
</dbReference>
<keyword evidence="12" id="KW-0449">Lipoprotein</keyword>
<gene>
    <name evidence="16" type="primary">isdE</name>
    <name evidence="16" type="ORF">GPL26_17555</name>
</gene>
<keyword evidence="4" id="KW-0813">Transport</keyword>
<keyword evidence="11" id="KW-0564">Palmitate</keyword>
<keyword evidence="10" id="KW-0472">Membrane</keyword>
<evidence type="ECO:0000256" key="1">
    <source>
        <dbReference type="ARBA" id="ARBA00001970"/>
    </source>
</evidence>
<comment type="cofactor">
    <cofactor evidence="1">
        <name>heme b</name>
        <dbReference type="ChEBI" id="CHEBI:60344"/>
    </cofactor>
</comment>
<protein>
    <recommendedName>
        <fullName evidence="3">High-affinity heme uptake system protein IsdE</fullName>
    </recommendedName>
    <alternativeName>
        <fullName evidence="14">Iron-regulated surface determinant protein E</fullName>
    </alternativeName>
    <alternativeName>
        <fullName evidence="13">Staphylococcal iron-regulated protein F</fullName>
    </alternativeName>
</protein>
<evidence type="ECO:0000256" key="12">
    <source>
        <dbReference type="ARBA" id="ARBA00023288"/>
    </source>
</evidence>
<keyword evidence="8" id="KW-0732">Signal</keyword>
<evidence type="ECO:0000256" key="11">
    <source>
        <dbReference type="ARBA" id="ARBA00023139"/>
    </source>
</evidence>
<dbReference type="InterPro" id="IPR002491">
    <property type="entry name" value="ABC_transptr_periplasmic_BD"/>
</dbReference>
<feature type="domain" description="Fe/B12 periplasmic-binding" evidence="15">
    <location>
        <begin position="39"/>
        <end position="294"/>
    </location>
</feature>
<comment type="caution">
    <text evidence="16">The sequence shown here is derived from an EMBL/GenBank/DDBJ whole genome shotgun (WGS) entry which is preliminary data.</text>
</comment>
<evidence type="ECO:0000256" key="9">
    <source>
        <dbReference type="ARBA" id="ARBA00023004"/>
    </source>
</evidence>
<evidence type="ECO:0000313" key="17">
    <source>
        <dbReference type="Proteomes" id="UP000708338"/>
    </source>
</evidence>
<evidence type="ECO:0000256" key="2">
    <source>
        <dbReference type="ARBA" id="ARBA00008814"/>
    </source>
</evidence>
<dbReference type="Gene3D" id="3.40.50.1980">
    <property type="entry name" value="Nitrogenase molybdenum iron protein domain"/>
    <property type="match status" value="2"/>
</dbReference>
<keyword evidence="5" id="KW-1003">Cell membrane</keyword>
<dbReference type="PANTHER" id="PTHR30535:SF36">
    <property type="entry name" value="HIGH-AFFINITY HEME UPTAKE SYSTEM PROTEIN ISDE"/>
    <property type="match status" value="1"/>
</dbReference>
<evidence type="ECO:0000256" key="14">
    <source>
        <dbReference type="ARBA" id="ARBA00031463"/>
    </source>
</evidence>
<comment type="similarity">
    <text evidence="2">Belongs to the bacterial solute-binding protein 8 family.</text>
</comment>
<reference evidence="16" key="1">
    <citation type="journal article" date="2021" name="Gut Microbes">
        <title>A synthetic consortium of 100 gut commensals modulates the composition and function in a colon model of the microbiome of elderly subjects.</title>
        <authorList>
            <person name="Perez M."/>
            <person name="Ntemiri A."/>
            <person name="Tan H."/>
            <person name="Harris H.M.B."/>
            <person name="Roager H.M."/>
            <person name="Ribiere C."/>
            <person name="O'Toole P.W."/>
        </authorList>
    </citation>
    <scope>NUCLEOTIDE SEQUENCE</scope>
    <source>
        <strain evidence="16">MCC335</strain>
    </source>
</reference>
<dbReference type="GO" id="GO:0046872">
    <property type="term" value="F:metal ion binding"/>
    <property type="evidence" value="ECO:0007669"/>
    <property type="project" value="UniProtKB-KW"/>
</dbReference>
<dbReference type="AlphaFoldDB" id="A0AA41FHE6"/>
<keyword evidence="7" id="KW-0479">Metal-binding</keyword>
<dbReference type="SUPFAM" id="SSF53807">
    <property type="entry name" value="Helical backbone' metal receptor"/>
    <property type="match status" value="1"/>
</dbReference>
<dbReference type="PROSITE" id="PS51257">
    <property type="entry name" value="PROKAR_LIPOPROTEIN"/>
    <property type="match status" value="1"/>
</dbReference>
<dbReference type="InterPro" id="IPR050902">
    <property type="entry name" value="ABC_Transporter_SBP"/>
</dbReference>
<evidence type="ECO:0000256" key="5">
    <source>
        <dbReference type="ARBA" id="ARBA00022475"/>
    </source>
</evidence>
<evidence type="ECO:0000256" key="10">
    <source>
        <dbReference type="ARBA" id="ARBA00023136"/>
    </source>
</evidence>
<keyword evidence="9" id="KW-0408">Iron</keyword>
<dbReference type="PROSITE" id="PS50983">
    <property type="entry name" value="FE_B12_PBP"/>
    <property type="match status" value="1"/>
</dbReference>
<dbReference type="Proteomes" id="UP000708338">
    <property type="component" value="Unassembled WGS sequence"/>
</dbReference>
<dbReference type="Pfam" id="PF01497">
    <property type="entry name" value="Peripla_BP_2"/>
    <property type="match status" value="1"/>
</dbReference>
<dbReference type="PANTHER" id="PTHR30535">
    <property type="entry name" value="VITAMIN B12-BINDING PROTEIN"/>
    <property type="match status" value="1"/>
</dbReference>
<dbReference type="InterPro" id="IPR019957">
    <property type="entry name" value="ABC_transptr_haem-bd_IsdE"/>
</dbReference>
<evidence type="ECO:0000256" key="6">
    <source>
        <dbReference type="ARBA" id="ARBA00022617"/>
    </source>
</evidence>
<organism evidence="16 17">
    <name type="scientific">Enterocloster citroniae</name>
    <dbReference type="NCBI Taxonomy" id="358743"/>
    <lineage>
        <taxon>Bacteria</taxon>
        <taxon>Bacillati</taxon>
        <taxon>Bacillota</taxon>
        <taxon>Clostridia</taxon>
        <taxon>Lachnospirales</taxon>
        <taxon>Lachnospiraceae</taxon>
        <taxon>Enterocloster</taxon>
    </lineage>
</organism>
<accession>A0AA41FHE6</accession>
<name>A0AA41FHE6_9FIRM</name>
<evidence type="ECO:0000256" key="3">
    <source>
        <dbReference type="ARBA" id="ARBA00015862"/>
    </source>
</evidence>
<dbReference type="EMBL" id="WQPS01000029">
    <property type="protein sequence ID" value="MBT9811430.1"/>
    <property type="molecule type" value="Genomic_DNA"/>
</dbReference>
<evidence type="ECO:0000256" key="4">
    <source>
        <dbReference type="ARBA" id="ARBA00022448"/>
    </source>
</evidence>
<proteinExistence type="inferred from homology"/>
<evidence type="ECO:0000259" key="15">
    <source>
        <dbReference type="PROSITE" id="PS50983"/>
    </source>
</evidence>